<sequence>MFRAAAARPTGTAAAFTVVPAERAVPLPDEAGFDVDASLGVPALPAHRALMVAEDGPRRLRTGALDGRVVLAAGGPGRSGAR</sequence>
<gene>
    <name evidence="1" type="ORF">PU648_51635</name>
</gene>
<comment type="caution">
    <text evidence="1">The sequence shown here is derived from an EMBL/GenBank/DDBJ whole genome shotgun (WGS) entry which is preliminary data.</text>
</comment>
<dbReference type="Proteomes" id="UP001257627">
    <property type="component" value="Unassembled WGS sequence"/>
</dbReference>
<evidence type="ECO:0000313" key="1">
    <source>
        <dbReference type="EMBL" id="MDU9000620.1"/>
    </source>
</evidence>
<dbReference type="SUPFAM" id="SSF50129">
    <property type="entry name" value="GroES-like"/>
    <property type="match status" value="1"/>
</dbReference>
<evidence type="ECO:0000313" key="2">
    <source>
        <dbReference type="Proteomes" id="UP001257627"/>
    </source>
</evidence>
<proteinExistence type="predicted"/>
<dbReference type="EMBL" id="JARAKF010000001">
    <property type="protein sequence ID" value="MDU9000620.1"/>
    <property type="molecule type" value="Genomic_DNA"/>
</dbReference>
<dbReference type="Gene3D" id="3.40.50.720">
    <property type="entry name" value="NAD(P)-binding Rossmann-like Domain"/>
    <property type="match status" value="1"/>
</dbReference>
<name>A0ABU3V379_9ACTN</name>
<dbReference type="Gene3D" id="3.90.180.10">
    <property type="entry name" value="Medium-chain alcohol dehydrogenases, catalytic domain"/>
    <property type="match status" value="1"/>
</dbReference>
<accession>A0ABU3V379</accession>
<reference evidence="1 2" key="1">
    <citation type="submission" date="2023-02" db="EMBL/GenBank/DDBJ databases">
        <authorList>
            <person name="Maleckis M."/>
        </authorList>
    </citation>
    <scope>NUCLEOTIDE SEQUENCE [LARGE SCALE GENOMIC DNA]</scope>
    <source>
        <strain evidence="1 2">P8-A2</strain>
    </source>
</reference>
<organism evidence="1 2">
    <name type="scientific">Streptomyces mirabilis</name>
    <dbReference type="NCBI Taxonomy" id="68239"/>
    <lineage>
        <taxon>Bacteria</taxon>
        <taxon>Bacillati</taxon>
        <taxon>Actinomycetota</taxon>
        <taxon>Actinomycetes</taxon>
        <taxon>Kitasatosporales</taxon>
        <taxon>Streptomycetaceae</taxon>
        <taxon>Streptomyces</taxon>
    </lineage>
</organism>
<dbReference type="InterPro" id="IPR011032">
    <property type="entry name" value="GroES-like_sf"/>
</dbReference>
<dbReference type="RefSeq" id="WP_240362694.1">
    <property type="nucleotide sequence ID" value="NZ_JAPEMK010000004.1"/>
</dbReference>
<keyword evidence="2" id="KW-1185">Reference proteome</keyword>
<protein>
    <submittedName>
        <fullName evidence="1">Uncharacterized protein</fullName>
    </submittedName>
</protein>